<evidence type="ECO:0000256" key="3">
    <source>
        <dbReference type="ARBA" id="ARBA00023163"/>
    </source>
</evidence>
<dbReference type="Gene3D" id="1.10.357.10">
    <property type="entry name" value="Tetracycline Repressor, domain 2"/>
    <property type="match status" value="1"/>
</dbReference>
<keyword evidence="1" id="KW-0805">Transcription regulation</keyword>
<evidence type="ECO:0000256" key="2">
    <source>
        <dbReference type="ARBA" id="ARBA00023125"/>
    </source>
</evidence>
<feature type="DNA-binding region" description="H-T-H motif" evidence="4">
    <location>
        <begin position="26"/>
        <end position="45"/>
    </location>
</feature>
<dbReference type="InterPro" id="IPR009057">
    <property type="entry name" value="Homeodomain-like_sf"/>
</dbReference>
<evidence type="ECO:0000259" key="5">
    <source>
        <dbReference type="PROSITE" id="PS50977"/>
    </source>
</evidence>
<gene>
    <name evidence="6" type="ORF">BJP36_03855</name>
</gene>
<dbReference type="EMBL" id="CP017708">
    <property type="protein sequence ID" value="AOY79176.1"/>
    <property type="molecule type" value="Genomic_DNA"/>
</dbReference>
<dbReference type="SUPFAM" id="SSF46689">
    <property type="entry name" value="Homeodomain-like"/>
    <property type="match status" value="1"/>
</dbReference>
<dbReference type="Proteomes" id="UP000176944">
    <property type="component" value="Chromosome"/>
</dbReference>
<protein>
    <submittedName>
        <fullName evidence="6">TetR/AcrR family transcriptional regulator</fullName>
    </submittedName>
</protein>
<evidence type="ECO:0000313" key="6">
    <source>
        <dbReference type="EMBL" id="AOY79176.1"/>
    </source>
</evidence>
<proteinExistence type="predicted"/>
<dbReference type="InterPro" id="IPR001647">
    <property type="entry name" value="HTH_TetR"/>
</dbReference>
<dbReference type="SUPFAM" id="SSF48498">
    <property type="entry name" value="Tetracyclin repressor-like, C-terminal domain"/>
    <property type="match status" value="1"/>
</dbReference>
<evidence type="ECO:0000256" key="1">
    <source>
        <dbReference type="ARBA" id="ARBA00023015"/>
    </source>
</evidence>
<dbReference type="PANTHER" id="PTHR47506:SF1">
    <property type="entry name" value="HTH-TYPE TRANSCRIPTIONAL REGULATOR YJDC"/>
    <property type="match status" value="1"/>
</dbReference>
<dbReference type="PANTHER" id="PTHR47506">
    <property type="entry name" value="TRANSCRIPTIONAL REGULATORY PROTEIN"/>
    <property type="match status" value="1"/>
</dbReference>
<dbReference type="Pfam" id="PF00440">
    <property type="entry name" value="TetR_N"/>
    <property type="match status" value="1"/>
</dbReference>
<organism evidence="6 7">
    <name type="scientific">Moorena producens (strain JHB)</name>
    <dbReference type="NCBI Taxonomy" id="1454205"/>
    <lineage>
        <taxon>Bacteria</taxon>
        <taxon>Bacillati</taxon>
        <taxon>Cyanobacteriota</taxon>
        <taxon>Cyanophyceae</taxon>
        <taxon>Coleofasciculales</taxon>
        <taxon>Coleofasciculaceae</taxon>
        <taxon>Moorena</taxon>
    </lineage>
</organism>
<keyword evidence="2 4" id="KW-0238">DNA-binding</keyword>
<evidence type="ECO:0000313" key="7">
    <source>
        <dbReference type="Proteomes" id="UP000176944"/>
    </source>
</evidence>
<name>A0A1D9FUX1_MOOP1</name>
<dbReference type="AlphaFoldDB" id="A0A1D9FUX1"/>
<dbReference type="InterPro" id="IPR036271">
    <property type="entry name" value="Tet_transcr_reg_TetR-rel_C_sf"/>
</dbReference>
<dbReference type="PROSITE" id="PS50977">
    <property type="entry name" value="HTH_TETR_2"/>
    <property type="match status" value="1"/>
</dbReference>
<keyword evidence="3" id="KW-0804">Transcription</keyword>
<accession>A0A1D9FUX1</accession>
<dbReference type="GO" id="GO:0003677">
    <property type="term" value="F:DNA binding"/>
    <property type="evidence" value="ECO:0007669"/>
    <property type="project" value="UniProtKB-UniRule"/>
</dbReference>
<dbReference type="PRINTS" id="PR00455">
    <property type="entry name" value="HTHTETR"/>
</dbReference>
<evidence type="ECO:0000256" key="4">
    <source>
        <dbReference type="PROSITE-ProRule" id="PRU00335"/>
    </source>
</evidence>
<reference evidence="7" key="1">
    <citation type="submission" date="2016-10" db="EMBL/GenBank/DDBJ databases">
        <title>Comparative genomics uncovers the prolific and rare metabolic potential of the cyanobacterial genus Moorea.</title>
        <authorList>
            <person name="Leao T."/>
            <person name="Castelao G."/>
            <person name="Korobeynikov A."/>
            <person name="Monroe E.A."/>
            <person name="Podell S."/>
            <person name="Glukhov E."/>
            <person name="Allen E."/>
            <person name="Gerwick W.H."/>
            <person name="Gerwick L."/>
        </authorList>
    </citation>
    <scope>NUCLEOTIDE SEQUENCE [LARGE SCALE GENOMIC DNA]</scope>
    <source>
        <strain evidence="7">JHB</strain>
    </source>
</reference>
<sequence length="200" mass="22691">MKQKTAQQILDVAQSMVRNRGYSAFSYADIAQEIGIRKASIHYHFPSKDDLVKELVKRYQKNLARKCLEIEQQEKTPQAQLREFVNLYRDGLQDNKICLCGMLTADLSVLNSEIQVEIRRFFSVTESWLAKLLHRGCETEAWQCSQSLEVEAKMLLSMLQGAQLLARVAEDSSAAFDQITAACLEEKLSAISYQPSAISH</sequence>
<feature type="domain" description="HTH tetR-type" evidence="5">
    <location>
        <begin position="3"/>
        <end position="63"/>
    </location>
</feature>